<dbReference type="RefSeq" id="WP_068172277.1">
    <property type="nucleotide sequence ID" value="NZ_CP061538.1"/>
</dbReference>
<dbReference type="InterPro" id="IPR003439">
    <property type="entry name" value="ABC_transporter-like_ATP-bd"/>
</dbReference>
<evidence type="ECO:0000256" key="4">
    <source>
        <dbReference type="ARBA" id="ARBA00022967"/>
    </source>
</evidence>
<dbReference type="PROSITE" id="PS50893">
    <property type="entry name" value="ABC_TRANSPORTER_2"/>
    <property type="match status" value="1"/>
</dbReference>
<proteinExistence type="predicted"/>
<dbReference type="InterPro" id="IPR003593">
    <property type="entry name" value="AAA+_ATPase"/>
</dbReference>
<dbReference type="PROSITE" id="PS00211">
    <property type="entry name" value="ABC_TRANSPORTER_1"/>
    <property type="match status" value="1"/>
</dbReference>
<keyword evidence="2" id="KW-0547">Nucleotide-binding</keyword>
<dbReference type="Pfam" id="PF00005">
    <property type="entry name" value="ABC_tran"/>
    <property type="match status" value="1"/>
</dbReference>
<dbReference type="Gene3D" id="3.40.50.300">
    <property type="entry name" value="P-loop containing nucleotide triphosphate hydrolases"/>
    <property type="match status" value="1"/>
</dbReference>
<reference evidence="6 7" key="1">
    <citation type="submission" date="2020-09" db="EMBL/GenBank/DDBJ databases">
        <title>Investigation of environmental microbe.</title>
        <authorList>
            <person name="Ou Y."/>
            <person name="Kang Q."/>
        </authorList>
    </citation>
    <scope>NUCLEOTIDE SEQUENCE [LARGE SCALE GENOMIC DNA]</scope>
    <source>
        <strain evidence="6 7">KJZ-9</strain>
    </source>
</reference>
<dbReference type="Proteomes" id="UP000516421">
    <property type="component" value="Chromosome"/>
</dbReference>
<evidence type="ECO:0000256" key="2">
    <source>
        <dbReference type="ARBA" id="ARBA00022741"/>
    </source>
</evidence>
<sequence>MVETSVEVNGLHTAYGKHQVLDNLTVAPLTSGKVVGLLGPNACGKSTLLKTIAGVHKPQLGTVRVTLNGKQIAPKEHFRHIGYVPQDLPGSAALTAFETVMVSASRDSSSHGVENLAAEVMCDLKISHLAHRYLSELSGGQRQMVAFAQMLVAKPAVMLLDEPTSALDLNKQLFLLAQVREQVRATGALALVAIHDINLSARFCDELLVMKEGTLQAQGSPRDLLTPELLRAVFEVETEILHHGDTPVIATVS</sequence>
<dbReference type="SMART" id="SM00382">
    <property type="entry name" value="AAA"/>
    <property type="match status" value="1"/>
</dbReference>
<evidence type="ECO:0000259" key="5">
    <source>
        <dbReference type="PROSITE" id="PS50893"/>
    </source>
</evidence>
<feature type="domain" description="ABC transporter" evidence="5">
    <location>
        <begin position="6"/>
        <end position="237"/>
    </location>
</feature>
<name>A0A7H2BKF2_9MICC</name>
<dbReference type="PANTHER" id="PTHR42794:SF1">
    <property type="entry name" value="HEMIN IMPORT ATP-BINDING PROTEIN HMUV"/>
    <property type="match status" value="1"/>
</dbReference>
<evidence type="ECO:0000256" key="3">
    <source>
        <dbReference type="ARBA" id="ARBA00022840"/>
    </source>
</evidence>
<dbReference type="GO" id="GO:0016887">
    <property type="term" value="F:ATP hydrolysis activity"/>
    <property type="evidence" value="ECO:0007669"/>
    <property type="project" value="InterPro"/>
</dbReference>
<accession>A0A7H2BKF2</accession>
<dbReference type="InterPro" id="IPR017871">
    <property type="entry name" value="ABC_transporter-like_CS"/>
</dbReference>
<dbReference type="PANTHER" id="PTHR42794">
    <property type="entry name" value="HEMIN IMPORT ATP-BINDING PROTEIN HMUV"/>
    <property type="match status" value="1"/>
</dbReference>
<evidence type="ECO:0000313" key="7">
    <source>
        <dbReference type="Proteomes" id="UP000516421"/>
    </source>
</evidence>
<keyword evidence="7" id="KW-1185">Reference proteome</keyword>
<keyword evidence="4" id="KW-1278">Translocase</keyword>
<protein>
    <submittedName>
        <fullName evidence="6">ABC transporter ATP-binding protein</fullName>
    </submittedName>
</protein>
<keyword evidence="1" id="KW-0813">Transport</keyword>
<dbReference type="KEGG" id="rama:IDM48_01465"/>
<evidence type="ECO:0000256" key="1">
    <source>
        <dbReference type="ARBA" id="ARBA00022448"/>
    </source>
</evidence>
<dbReference type="GO" id="GO:0005524">
    <property type="term" value="F:ATP binding"/>
    <property type="evidence" value="ECO:0007669"/>
    <property type="project" value="UniProtKB-KW"/>
</dbReference>
<dbReference type="SUPFAM" id="SSF52540">
    <property type="entry name" value="P-loop containing nucleoside triphosphate hydrolases"/>
    <property type="match status" value="1"/>
</dbReference>
<gene>
    <name evidence="6" type="ORF">IDM48_01465</name>
</gene>
<dbReference type="InterPro" id="IPR027417">
    <property type="entry name" value="P-loop_NTPase"/>
</dbReference>
<keyword evidence="3 6" id="KW-0067">ATP-binding</keyword>
<dbReference type="CDD" id="cd03214">
    <property type="entry name" value="ABC_Iron-Siderophores_B12_Hemin"/>
    <property type="match status" value="1"/>
</dbReference>
<dbReference type="AlphaFoldDB" id="A0A7H2BKF2"/>
<organism evidence="6 7">
    <name type="scientific">Rothia amarae</name>
    <dbReference type="NCBI Taxonomy" id="169480"/>
    <lineage>
        <taxon>Bacteria</taxon>
        <taxon>Bacillati</taxon>
        <taxon>Actinomycetota</taxon>
        <taxon>Actinomycetes</taxon>
        <taxon>Micrococcales</taxon>
        <taxon>Micrococcaceae</taxon>
        <taxon>Rothia</taxon>
    </lineage>
</organism>
<dbReference type="EMBL" id="CP061538">
    <property type="protein sequence ID" value="QNV40148.1"/>
    <property type="molecule type" value="Genomic_DNA"/>
</dbReference>
<evidence type="ECO:0000313" key="6">
    <source>
        <dbReference type="EMBL" id="QNV40148.1"/>
    </source>
</evidence>